<dbReference type="PANTHER" id="PTHR44229:SF8">
    <property type="entry name" value="ALCOHOL DEHYDROGENASE-RELATED"/>
    <property type="match status" value="1"/>
</dbReference>
<proteinExistence type="inferred from homology"/>
<keyword evidence="4" id="KW-1185">Reference proteome</keyword>
<keyword evidence="2" id="KW-0560">Oxidoreductase</keyword>
<organism evidence="3 4">
    <name type="scientific">Ignelater luminosus</name>
    <name type="common">Cucubano</name>
    <name type="synonym">Pyrophorus luminosus</name>
    <dbReference type="NCBI Taxonomy" id="2038154"/>
    <lineage>
        <taxon>Eukaryota</taxon>
        <taxon>Metazoa</taxon>
        <taxon>Ecdysozoa</taxon>
        <taxon>Arthropoda</taxon>
        <taxon>Hexapoda</taxon>
        <taxon>Insecta</taxon>
        <taxon>Pterygota</taxon>
        <taxon>Neoptera</taxon>
        <taxon>Endopterygota</taxon>
        <taxon>Coleoptera</taxon>
        <taxon>Polyphaga</taxon>
        <taxon>Elateriformia</taxon>
        <taxon>Elateroidea</taxon>
        <taxon>Elateridae</taxon>
        <taxon>Agrypninae</taxon>
        <taxon>Pyrophorini</taxon>
        <taxon>Ignelater</taxon>
    </lineage>
</organism>
<dbReference type="GO" id="GO:0005737">
    <property type="term" value="C:cytoplasm"/>
    <property type="evidence" value="ECO:0007669"/>
    <property type="project" value="TreeGrafter"/>
</dbReference>
<dbReference type="Gene3D" id="3.40.50.720">
    <property type="entry name" value="NAD(P)-binding Rossmann-like Domain"/>
    <property type="match status" value="1"/>
</dbReference>
<reference evidence="3" key="1">
    <citation type="submission" date="2019-08" db="EMBL/GenBank/DDBJ databases">
        <title>The genome of the North American firefly Photinus pyralis.</title>
        <authorList>
            <consortium name="Photinus pyralis genome working group"/>
            <person name="Fallon T.R."/>
            <person name="Sander Lower S.E."/>
            <person name="Weng J.-K."/>
        </authorList>
    </citation>
    <scope>NUCLEOTIDE SEQUENCE</scope>
    <source>
        <strain evidence="3">TRF0915ILg1</strain>
        <tissue evidence="3">Whole body</tissue>
    </source>
</reference>
<dbReference type="SUPFAM" id="SSF51735">
    <property type="entry name" value="NAD(P)-binding Rossmann-fold domains"/>
    <property type="match status" value="1"/>
</dbReference>
<dbReference type="PANTHER" id="PTHR44229">
    <property type="entry name" value="15-HYDROXYPROSTAGLANDIN DEHYDROGENASE [NAD(+)]"/>
    <property type="match status" value="1"/>
</dbReference>
<dbReference type="PRINTS" id="PR00081">
    <property type="entry name" value="GDHRDH"/>
</dbReference>
<dbReference type="Pfam" id="PF00106">
    <property type="entry name" value="adh_short"/>
    <property type="match status" value="1"/>
</dbReference>
<name>A0A8K0DAN0_IGNLU</name>
<protein>
    <submittedName>
        <fullName evidence="3">Uncharacterized protein</fullName>
    </submittedName>
</protein>
<dbReference type="OrthoDB" id="417891at2759"/>
<evidence type="ECO:0000313" key="4">
    <source>
        <dbReference type="Proteomes" id="UP000801492"/>
    </source>
</evidence>
<dbReference type="EMBL" id="VTPC01002780">
    <property type="protein sequence ID" value="KAF2899497.1"/>
    <property type="molecule type" value="Genomic_DNA"/>
</dbReference>
<comment type="similarity">
    <text evidence="1">Belongs to the short-chain dehydrogenases/reductases (SDR) family.</text>
</comment>
<dbReference type="GO" id="GO:0016616">
    <property type="term" value="F:oxidoreductase activity, acting on the CH-OH group of donors, NAD or NADP as acceptor"/>
    <property type="evidence" value="ECO:0007669"/>
    <property type="project" value="TreeGrafter"/>
</dbReference>
<evidence type="ECO:0000313" key="3">
    <source>
        <dbReference type="EMBL" id="KAF2899497.1"/>
    </source>
</evidence>
<dbReference type="InterPro" id="IPR002347">
    <property type="entry name" value="SDR_fam"/>
</dbReference>
<evidence type="ECO:0000256" key="1">
    <source>
        <dbReference type="ARBA" id="ARBA00006484"/>
    </source>
</evidence>
<evidence type="ECO:0000256" key="2">
    <source>
        <dbReference type="ARBA" id="ARBA00023002"/>
    </source>
</evidence>
<dbReference type="AlphaFoldDB" id="A0A8K0DAN0"/>
<sequence length="288" mass="32137">MYRFNSFINTVIRLSNSSLAVRKRIKFKTYSTATFDINDKVGIITGGAEGVGARFAKKLLQKGLKVLIIGDNIPRDTQTLTNIKNQFGENRITFVKTNVDDYHQLTALFGVALDKWKRLDIVINNAGMNNRQWETEIETNITGITGGTLLGLQYMGLDQGGRGGVIVNVTSVLGTYFIDGFDRSLGASHHFKRTGVKILTMCLGDTNTPLAENISETTLKNLPLNKRNLLPAVVKELPEQEVGNVASDLIYLIRKGHSASMWISEDNEPLYEVEYHPSQKFRPQLCKL</sequence>
<accession>A0A8K0DAN0</accession>
<dbReference type="InterPro" id="IPR036291">
    <property type="entry name" value="NAD(P)-bd_dom_sf"/>
</dbReference>
<gene>
    <name evidence="3" type="ORF">ILUMI_06680</name>
</gene>
<comment type="caution">
    <text evidence="3">The sequence shown here is derived from an EMBL/GenBank/DDBJ whole genome shotgun (WGS) entry which is preliminary data.</text>
</comment>
<dbReference type="Proteomes" id="UP000801492">
    <property type="component" value="Unassembled WGS sequence"/>
</dbReference>